<dbReference type="OMA" id="SIRHDRY"/>
<keyword evidence="8" id="KW-1185">Reference proteome</keyword>
<dbReference type="GO" id="GO:0036503">
    <property type="term" value="P:ERAD pathway"/>
    <property type="evidence" value="ECO:0000318"/>
    <property type="project" value="GO_Central"/>
</dbReference>
<feature type="transmembrane region" description="Helical" evidence="5">
    <location>
        <begin position="115"/>
        <end position="134"/>
    </location>
</feature>
<dbReference type="GeneID" id="123452409"/>
<dbReference type="Gramene" id="HORVU.MOREX.r2.5HG0426540.1">
    <property type="protein sequence ID" value="HORVU.MOREX.r2.5HG0426540.1"/>
    <property type="gene ID" value="HORVU.MOREX.r2.5HG0426540"/>
</dbReference>
<evidence type="ECO:0000256" key="2">
    <source>
        <dbReference type="ARBA" id="ARBA00022771"/>
    </source>
</evidence>
<dbReference type="GO" id="GO:0008270">
    <property type="term" value="F:zinc ion binding"/>
    <property type="evidence" value="ECO:0007669"/>
    <property type="project" value="UniProtKB-KW"/>
</dbReference>
<feature type="region of interest" description="Disordered" evidence="4">
    <location>
        <begin position="1"/>
        <end position="31"/>
    </location>
</feature>
<gene>
    <name evidence="7" type="primary">LOC123452409</name>
</gene>
<feature type="transmembrane region" description="Helical" evidence="5">
    <location>
        <begin position="589"/>
        <end position="606"/>
    </location>
</feature>
<dbReference type="OrthoDB" id="605622at2759"/>
<dbReference type="AlphaFoldDB" id="A0A8I6XL54"/>
<feature type="transmembrane region" description="Helical" evidence="5">
    <location>
        <begin position="315"/>
        <end position="340"/>
    </location>
</feature>
<dbReference type="KEGG" id="hvg:123452409"/>
<feature type="transmembrane region" description="Helical" evidence="5">
    <location>
        <begin position="748"/>
        <end position="768"/>
    </location>
</feature>
<dbReference type="GO" id="GO:0005789">
    <property type="term" value="C:endoplasmic reticulum membrane"/>
    <property type="evidence" value="ECO:0000318"/>
    <property type="project" value="GO_Central"/>
</dbReference>
<name>A0A8I6XL54_HORVV</name>
<keyword evidence="5" id="KW-1133">Transmembrane helix</keyword>
<organism evidence="7 8">
    <name type="scientific">Hordeum vulgare subsp. vulgare</name>
    <name type="common">Domesticated barley</name>
    <dbReference type="NCBI Taxonomy" id="112509"/>
    <lineage>
        <taxon>Eukaryota</taxon>
        <taxon>Viridiplantae</taxon>
        <taxon>Streptophyta</taxon>
        <taxon>Embryophyta</taxon>
        <taxon>Tracheophyta</taxon>
        <taxon>Spermatophyta</taxon>
        <taxon>Magnoliopsida</taxon>
        <taxon>Liliopsida</taxon>
        <taxon>Poales</taxon>
        <taxon>Poaceae</taxon>
        <taxon>BOP clade</taxon>
        <taxon>Pooideae</taxon>
        <taxon>Triticodae</taxon>
        <taxon>Triticeae</taxon>
        <taxon>Hordeinae</taxon>
        <taxon>Hordeum</taxon>
    </lineage>
</organism>
<keyword evidence="2" id="KW-0863">Zinc-finger</keyword>
<evidence type="ECO:0000313" key="8">
    <source>
        <dbReference type="Proteomes" id="UP000011116"/>
    </source>
</evidence>
<feature type="transmembrane region" description="Helical" evidence="5">
    <location>
        <begin position="543"/>
        <end position="563"/>
    </location>
</feature>
<evidence type="ECO:0000256" key="1">
    <source>
        <dbReference type="ARBA" id="ARBA00022723"/>
    </source>
</evidence>
<feature type="transmembrane region" description="Helical" evidence="5">
    <location>
        <begin position="360"/>
        <end position="379"/>
    </location>
</feature>
<dbReference type="Proteomes" id="UP000011116">
    <property type="component" value="Chromosome 5H"/>
</dbReference>
<dbReference type="InterPro" id="IPR011016">
    <property type="entry name" value="Znf_RING-CH"/>
</dbReference>
<reference evidence="7" key="2">
    <citation type="submission" date="2020-10" db="EMBL/GenBank/DDBJ databases">
        <authorList>
            <person name="Scholz U."/>
            <person name="Mascher M."/>
            <person name="Fiebig A."/>
        </authorList>
    </citation>
    <scope>NUCLEOTIDE SEQUENCE [LARGE SCALE GENOMIC DNA]</scope>
    <source>
        <strain evidence="7">cv. Morex</strain>
    </source>
</reference>
<dbReference type="Gene3D" id="3.30.40.10">
    <property type="entry name" value="Zinc/RING finger domain, C3HC4 (zinc finger)"/>
    <property type="match status" value="1"/>
</dbReference>
<reference evidence="8" key="1">
    <citation type="journal article" date="2012" name="Nature">
        <title>A physical, genetic and functional sequence assembly of the barley genome.</title>
        <authorList>
            <consortium name="The International Barley Genome Sequencing Consortium"/>
            <person name="Mayer K.F."/>
            <person name="Waugh R."/>
            <person name="Brown J.W."/>
            <person name="Schulman A."/>
            <person name="Langridge P."/>
            <person name="Platzer M."/>
            <person name="Fincher G.B."/>
            <person name="Muehlbauer G.J."/>
            <person name="Sato K."/>
            <person name="Close T.J."/>
            <person name="Wise R.P."/>
            <person name="Stein N."/>
        </authorList>
    </citation>
    <scope>NUCLEOTIDE SEQUENCE [LARGE SCALE GENOMIC DNA]</scope>
    <source>
        <strain evidence="8">cv. Morex</strain>
    </source>
</reference>
<dbReference type="SUPFAM" id="SSF57850">
    <property type="entry name" value="RING/U-box"/>
    <property type="match status" value="1"/>
</dbReference>
<dbReference type="EnsemblPlants" id="HORVU.MOREX.r3.5HG0513360.1">
    <property type="protein sequence ID" value="HORVU.MOREX.r3.5HG0513360.1"/>
    <property type="gene ID" value="HORVU.MOREX.r3.5HG0513360"/>
</dbReference>
<keyword evidence="3" id="KW-0862">Zinc</keyword>
<feature type="transmembrane region" description="Helical" evidence="5">
    <location>
        <begin position="701"/>
        <end position="728"/>
    </location>
</feature>
<sequence>MAGAAAATATATAPPETALPAGDGPGYDDDDDYEEEECRICRLPAEAGRPLRRPCACRGSIRFVHDDCQLRWRAARQKNRCEVCNRNISTRPLYAADAPVRLHVSELMAGLPRKLMGLLLPLFFAVCVVWEFVIPLTTLWTWRLALATTFAQVHYLLSLRLSVTCIPASIALWATFLRWVAPFAVAPYVRWIERLVTWSERQEFQSFDAFQVLAILTVEVSLAVVIVDMALACIFCFVPFSLGRITLWSSCLNFDNVDEVNCYTSTASTLLIGFGLIFTVGASFAVVHTFHLYLRGKRLVTTIFYRRLYGIFFRGIIKLTRVANISLNILYNGIIYPLFFGCSLDICTSKMFGATMTQRFNFLIASSLASAALHWLIGRSFLKLRPRLFKLLHKIFGPGVFTPFLSYNFSEPFYKFYLKNFLGLFVDIMFVALVILVPIKIADLLAPEVFPLDITYFDHPAKGTSVWQGLLLNFAELFSAVHHMTYLIGKTVIYLGHVMERVVGYWSITAGQALGDNVPSKDQYDTCDDAKDECRRYAAVQTILRVVLAWLTAVIFYSGMLLFPVSVGRALLIAIPQLPVAGGLKSNDLFAVAVGFCIISTIIAALRDLSACMTSGRTCLLALKRDLLFFIWMVIIPLLIGLLADLLLISPFVGTDFPALNFFRTWLLGRFFKLLWINHVDESWEAKFKRANEDCSGELRAMWWFFQDVCIPVAMKLLVALAVPYVLAKGVFPRLGYSASLNSTVYRFSWLGSLGICAFYCLGKVLCVQLHDSIRDDRYAIGRTLEDVGDGS</sequence>
<feature type="transmembrane region" description="Helical" evidence="5">
    <location>
        <begin position="391"/>
        <end position="409"/>
    </location>
</feature>
<dbReference type="PROSITE" id="PS51292">
    <property type="entry name" value="ZF_RING_CH"/>
    <property type="match status" value="1"/>
</dbReference>
<evidence type="ECO:0000313" key="7">
    <source>
        <dbReference type="EnsemblPlants" id="HORVU.MOREX.r3.5HG0513360.1"/>
    </source>
</evidence>
<accession>A0A8I6XL54</accession>
<evidence type="ECO:0000256" key="5">
    <source>
        <dbReference type="SAM" id="Phobius"/>
    </source>
</evidence>
<feature type="transmembrane region" description="Helical" evidence="5">
    <location>
        <begin position="627"/>
        <end position="650"/>
    </location>
</feature>
<dbReference type="PANTHER" id="PTHR13145:SF1">
    <property type="entry name" value="RING-CH-TYPE DOMAIN-CONTAINING PROTEIN"/>
    <property type="match status" value="1"/>
</dbReference>
<reference evidence="7" key="3">
    <citation type="submission" date="2022-01" db="UniProtKB">
        <authorList>
            <consortium name="EnsemblPlants"/>
        </authorList>
    </citation>
    <scope>IDENTIFICATION</scope>
    <source>
        <strain evidence="7">subsp. vulgare</strain>
    </source>
</reference>
<evidence type="ECO:0000259" key="6">
    <source>
        <dbReference type="PROSITE" id="PS51292"/>
    </source>
</evidence>
<feature type="transmembrane region" description="Helical" evidence="5">
    <location>
        <begin position="421"/>
        <end position="439"/>
    </location>
</feature>
<protein>
    <recommendedName>
        <fullName evidence="6">RING-CH-type domain-containing protein</fullName>
    </recommendedName>
</protein>
<dbReference type="PANTHER" id="PTHR13145">
    <property type="entry name" value="SSM4 PROTEIN"/>
    <property type="match status" value="1"/>
</dbReference>
<dbReference type="InterPro" id="IPR056521">
    <property type="entry name" value="MARCHF6-like_C"/>
</dbReference>
<keyword evidence="5" id="KW-0472">Membrane</keyword>
<dbReference type="Pfam" id="PF23113">
    <property type="entry name" value="MARCHF6_C"/>
    <property type="match status" value="1"/>
</dbReference>
<dbReference type="InterPro" id="IPR013083">
    <property type="entry name" value="Znf_RING/FYVE/PHD"/>
</dbReference>
<dbReference type="Pfam" id="PF12906">
    <property type="entry name" value="RINGv"/>
    <property type="match status" value="1"/>
</dbReference>
<evidence type="ECO:0000256" key="4">
    <source>
        <dbReference type="SAM" id="MobiDB-lite"/>
    </source>
</evidence>
<proteinExistence type="predicted"/>
<feature type="compositionally biased region" description="Low complexity" evidence="4">
    <location>
        <begin position="1"/>
        <end position="21"/>
    </location>
</feature>
<dbReference type="Gramene" id="HORVU.MOREX.r3.5HG0513360.1">
    <property type="protein sequence ID" value="HORVU.MOREX.r3.5HG0513360.1"/>
    <property type="gene ID" value="HORVU.MOREX.r3.5HG0513360"/>
</dbReference>
<dbReference type="SMR" id="A0A8I6XL54"/>
<feature type="transmembrane region" description="Helical" evidence="5">
    <location>
        <begin position="270"/>
        <end position="294"/>
    </location>
</feature>
<feature type="domain" description="RING-CH-type" evidence="6">
    <location>
        <begin position="30"/>
        <end position="91"/>
    </location>
</feature>
<dbReference type="SMART" id="SM00744">
    <property type="entry name" value="RINGv"/>
    <property type="match status" value="1"/>
</dbReference>
<keyword evidence="1" id="KW-0479">Metal-binding</keyword>
<keyword evidence="5" id="KW-0812">Transmembrane</keyword>
<evidence type="ECO:0000256" key="3">
    <source>
        <dbReference type="ARBA" id="ARBA00022833"/>
    </source>
</evidence>
<dbReference type="RefSeq" id="XP_044984992.1">
    <property type="nucleotide sequence ID" value="XM_045129057.1"/>
</dbReference>